<accession>A0A4V3DGF1</accession>
<evidence type="ECO:0000259" key="1">
    <source>
        <dbReference type="Pfam" id="PF11575"/>
    </source>
</evidence>
<dbReference type="AlphaFoldDB" id="A0A4V3DGF1"/>
<organism evidence="2 3">
    <name type="scientific">Marinomonas communis</name>
    <dbReference type="NCBI Taxonomy" id="28254"/>
    <lineage>
        <taxon>Bacteria</taxon>
        <taxon>Pseudomonadati</taxon>
        <taxon>Pseudomonadota</taxon>
        <taxon>Gammaproteobacteria</taxon>
        <taxon>Oceanospirillales</taxon>
        <taxon>Oceanospirillaceae</taxon>
        <taxon>Marinomonas</taxon>
    </lineage>
</organism>
<gene>
    <name evidence="2" type="ORF">C8D85_1674</name>
</gene>
<dbReference type="EMBL" id="SNZA01000002">
    <property type="protein sequence ID" value="TDR14141.1"/>
    <property type="molecule type" value="Genomic_DNA"/>
</dbReference>
<keyword evidence="3" id="KW-1185">Reference proteome</keyword>
<evidence type="ECO:0000313" key="2">
    <source>
        <dbReference type="EMBL" id="TDR14141.1"/>
    </source>
</evidence>
<dbReference type="InterPro" id="IPR024726">
    <property type="entry name" value="FhuF_C"/>
</dbReference>
<dbReference type="RefSeq" id="WP_133561539.1">
    <property type="nucleotide sequence ID" value="NZ_JAJGNH010000006.1"/>
</dbReference>
<feature type="domain" description="Ferric siderophore reductase C-terminal" evidence="1">
    <location>
        <begin position="210"/>
        <end position="230"/>
    </location>
</feature>
<dbReference type="OrthoDB" id="7942745at2"/>
<evidence type="ECO:0000313" key="3">
    <source>
        <dbReference type="Proteomes" id="UP000295729"/>
    </source>
</evidence>
<dbReference type="Proteomes" id="UP000295729">
    <property type="component" value="Unassembled WGS sequence"/>
</dbReference>
<sequence>MQALTNLTNSIIPGFSHLERVEESTCIQAEQPDQGIAQLANAIAKGAPEAGAPFWRLRVWGMLIWQPVYLAILSAYRLQTSIDNFEQLTLKQTAHYTLGYQLPENSRTIHHDSIDEAIDQLAPALTTLCQGYAEALCEQMPVRQPLLMAILADTLFTTLEHLINQNILVISDHNKAQWLFQQGQKWCQLMNLTVPKTAQRLLVQETSFQRKTCCLIYRCHGAKECANCPRLVAKQKDPIAL</sequence>
<dbReference type="Pfam" id="PF11575">
    <property type="entry name" value="FhuF_C"/>
    <property type="match status" value="1"/>
</dbReference>
<name>A0A4V3DGF1_9GAMM</name>
<reference evidence="2 3" key="1">
    <citation type="submission" date="2019-03" db="EMBL/GenBank/DDBJ databases">
        <title>Genomic Encyclopedia of Type Strains, Phase IV (KMG-IV): sequencing the most valuable type-strain genomes for metagenomic binning, comparative biology and taxonomic classification.</title>
        <authorList>
            <person name="Goeker M."/>
        </authorList>
    </citation>
    <scope>NUCLEOTIDE SEQUENCE [LARGE SCALE GENOMIC DNA]</scope>
    <source>
        <strain evidence="2 3">DSM 5604</strain>
    </source>
</reference>
<proteinExistence type="predicted"/>
<comment type="caution">
    <text evidence="2">The sequence shown here is derived from an EMBL/GenBank/DDBJ whole genome shotgun (WGS) entry which is preliminary data.</text>
</comment>
<protein>
    <submittedName>
        <fullName evidence="2">Siderophore ferric iron reductase</fullName>
    </submittedName>
</protein>
<dbReference type="GO" id="GO:0051537">
    <property type="term" value="F:2 iron, 2 sulfur cluster binding"/>
    <property type="evidence" value="ECO:0007669"/>
    <property type="project" value="InterPro"/>
</dbReference>